<evidence type="ECO:0000313" key="2">
    <source>
        <dbReference type="Proteomes" id="UP000256686"/>
    </source>
</evidence>
<evidence type="ECO:0000313" key="1">
    <source>
        <dbReference type="EMBL" id="REC59904.1"/>
    </source>
</evidence>
<accession>A0A3D9C273</accession>
<dbReference type="EMBL" id="QNVT01000031">
    <property type="protein sequence ID" value="REC59904.1"/>
    <property type="molecule type" value="Genomic_DNA"/>
</dbReference>
<protein>
    <recommendedName>
        <fullName evidence="3">DUF4374 domain-containing protein</fullName>
    </recommendedName>
</protein>
<dbReference type="RefSeq" id="WP_115973184.1">
    <property type="nucleotide sequence ID" value="NZ_QNVT01000031.1"/>
</dbReference>
<proteinExistence type="predicted"/>
<organism evidence="1 2">
    <name type="scientific">Chryseobacterium pennae</name>
    <dbReference type="NCBI Taxonomy" id="2258962"/>
    <lineage>
        <taxon>Bacteria</taxon>
        <taxon>Pseudomonadati</taxon>
        <taxon>Bacteroidota</taxon>
        <taxon>Flavobacteriia</taxon>
        <taxon>Flavobacteriales</taxon>
        <taxon>Weeksellaceae</taxon>
        <taxon>Chryseobacterium group</taxon>
        <taxon>Chryseobacterium</taxon>
    </lineage>
</organism>
<reference evidence="2" key="1">
    <citation type="submission" date="2018-06" db="EMBL/GenBank/DDBJ databases">
        <authorList>
            <person name="Lum Nde A."/>
            <person name="Hugo C."/>
        </authorList>
    </citation>
    <scope>NUCLEOTIDE SEQUENCE [LARGE SCALE GENOMIC DNA]</scope>
    <source>
        <strain evidence="2">1_F178</strain>
    </source>
</reference>
<sequence>MKIQILAFLTAFLFCISCNNEDSTLIEKKASYDVYLGGVDEFKACYWKNGQQTFVQGGENLMGTKIIVDNNDMYLFGTNIDKIDPKPAWYFWKNGIKHNVSEYLNASNDPNFSIVNGIVHNGNIYFLGTLTNPSPTSPEDKYQYCYWKNGVKTVLDYYGGNNNMIMNNMAVFNNDIYISVRKNFNYSSNPTPTWDLGYYKNGNYQSLINGTNELLSHSFINDPSNPSQSYMLTKYTNNLDNFISSAKNISSGNDMQIPSNILQSGVNQIYFEGSDQYYIGKDFYYKNNTLVTMNNPSGFNTIGHFAVKDQNIYTIRYNSYQPSVKFYINDVETQSLPNIFRGCFNSIFVVKK</sequence>
<evidence type="ECO:0008006" key="3">
    <source>
        <dbReference type="Google" id="ProtNLM"/>
    </source>
</evidence>
<dbReference type="Proteomes" id="UP000256686">
    <property type="component" value="Unassembled WGS sequence"/>
</dbReference>
<comment type="caution">
    <text evidence="1">The sequence shown here is derived from an EMBL/GenBank/DDBJ whole genome shotgun (WGS) entry which is preliminary data.</text>
</comment>
<gene>
    <name evidence="1" type="ORF">DRF65_23635</name>
</gene>
<name>A0A3D9C273_9FLAO</name>
<keyword evidence="2" id="KW-1185">Reference proteome</keyword>
<dbReference type="AlphaFoldDB" id="A0A3D9C273"/>